<evidence type="ECO:0000313" key="1">
    <source>
        <dbReference type="EMBL" id="NKF21203.1"/>
    </source>
</evidence>
<dbReference type="AlphaFoldDB" id="A0A970B512"/>
<dbReference type="RefSeq" id="WP_168146437.1">
    <property type="nucleotide sequence ID" value="NZ_JAAVXB010000001.1"/>
</dbReference>
<name>A0A970B512_9GAMM</name>
<protein>
    <submittedName>
        <fullName evidence="1">Uncharacterized protein</fullName>
    </submittedName>
</protein>
<sequence length="60" mass="6761">MMMPTTGAADDDVLRLATFGPSGFRGKKAQDYRIARCQTHNAGTYWLCRALRDKAMCDFE</sequence>
<accession>A0A970B512</accession>
<evidence type="ECO:0000313" key="2">
    <source>
        <dbReference type="Proteomes" id="UP000653472"/>
    </source>
</evidence>
<dbReference type="Proteomes" id="UP000653472">
    <property type="component" value="Unassembled WGS sequence"/>
</dbReference>
<reference evidence="1" key="1">
    <citation type="submission" date="2020-03" db="EMBL/GenBank/DDBJ databases">
        <title>Solimonas marina sp. nov., isolated from deep seawater of the Pacific Ocean.</title>
        <authorList>
            <person name="Liu X."/>
            <person name="Lai Q."/>
            <person name="Sun F."/>
            <person name="Gai Y."/>
            <person name="Li G."/>
            <person name="Shao Z."/>
        </authorList>
    </citation>
    <scope>NUCLEOTIDE SEQUENCE</scope>
    <source>
        <strain evidence="1">C16B3</strain>
    </source>
</reference>
<organism evidence="1 2">
    <name type="scientific">Solimonas marina</name>
    <dbReference type="NCBI Taxonomy" id="2714601"/>
    <lineage>
        <taxon>Bacteria</taxon>
        <taxon>Pseudomonadati</taxon>
        <taxon>Pseudomonadota</taxon>
        <taxon>Gammaproteobacteria</taxon>
        <taxon>Nevskiales</taxon>
        <taxon>Nevskiaceae</taxon>
        <taxon>Solimonas</taxon>
    </lineage>
</organism>
<comment type="caution">
    <text evidence="1">The sequence shown here is derived from an EMBL/GenBank/DDBJ whole genome shotgun (WGS) entry which is preliminary data.</text>
</comment>
<gene>
    <name evidence="1" type="ORF">G7Y82_02660</name>
</gene>
<keyword evidence="2" id="KW-1185">Reference proteome</keyword>
<proteinExistence type="predicted"/>
<dbReference type="EMBL" id="JAAVXB010000001">
    <property type="protein sequence ID" value="NKF21203.1"/>
    <property type="molecule type" value="Genomic_DNA"/>
</dbReference>